<dbReference type="Pfam" id="PF00149">
    <property type="entry name" value="Metallophos"/>
    <property type="match status" value="1"/>
</dbReference>
<dbReference type="GO" id="GO:0016787">
    <property type="term" value="F:hydrolase activity"/>
    <property type="evidence" value="ECO:0007669"/>
    <property type="project" value="InterPro"/>
</dbReference>
<dbReference type="InterPro" id="IPR004843">
    <property type="entry name" value="Calcineurin-like_PHP"/>
</dbReference>
<evidence type="ECO:0000313" key="3">
    <source>
        <dbReference type="Proteomes" id="UP000410049"/>
    </source>
</evidence>
<feature type="domain" description="Calcineurin-like phosphoesterase" evidence="1">
    <location>
        <begin position="3"/>
        <end position="83"/>
    </location>
</feature>
<organism evidence="2 3">
    <name type="scientific">Bifidobacterium myosotis</name>
    <dbReference type="NCBI Taxonomy" id="1630166"/>
    <lineage>
        <taxon>Bacteria</taxon>
        <taxon>Bacillati</taxon>
        <taxon>Actinomycetota</taxon>
        <taxon>Actinomycetes</taxon>
        <taxon>Bifidobacteriales</taxon>
        <taxon>Bifidobacteriaceae</taxon>
        <taxon>Bifidobacterium</taxon>
    </lineage>
</organism>
<proteinExistence type="predicted"/>
<dbReference type="Gene3D" id="3.60.21.10">
    <property type="match status" value="1"/>
</dbReference>
<accession>A0A5M9ZN05</accession>
<gene>
    <name evidence="2" type="ORF">EMO91_06900</name>
</gene>
<name>A0A5M9ZN05_9BIFI</name>
<dbReference type="Proteomes" id="UP000410049">
    <property type="component" value="Unassembled WGS sequence"/>
</dbReference>
<comment type="caution">
    <text evidence="2">The sequence shown here is derived from an EMBL/GenBank/DDBJ whole genome shotgun (WGS) entry which is preliminary data.</text>
</comment>
<dbReference type="InterPro" id="IPR029052">
    <property type="entry name" value="Metallo-depent_PP-like"/>
</dbReference>
<dbReference type="CDD" id="cd00838">
    <property type="entry name" value="MPP_superfamily"/>
    <property type="match status" value="1"/>
</dbReference>
<dbReference type="SUPFAM" id="SSF56300">
    <property type="entry name" value="Metallo-dependent phosphatases"/>
    <property type="match status" value="1"/>
</dbReference>
<evidence type="ECO:0000313" key="2">
    <source>
        <dbReference type="EMBL" id="KAA8828232.1"/>
    </source>
</evidence>
<protein>
    <submittedName>
        <fullName evidence="2">Metallophosphatase family protein</fullName>
    </submittedName>
</protein>
<evidence type="ECO:0000259" key="1">
    <source>
        <dbReference type="Pfam" id="PF00149"/>
    </source>
</evidence>
<sequence>MTRTLYVGDLHAKPDLLPLIANVAVREHADRIVLLGDVADDWTLSNAGMARWAADFARWADAMAADVDVVPLAGNHDVPYLMDRGSASFARVRAGSPGFRPGAHRTAHAAWAPLPWHVAWADGRGRLASHAGVTAAWAAARGLKGADAAGLAAWLDGRLAHPASLAALAADAGPARGGDGLPGPLWADASELTRDPMPGVEQIVGHTPVGTVTRAGGLWFCDTFSAAPDGRPLGDGTMLLDDDGELRPVPLFGRIRDACARHG</sequence>
<dbReference type="EMBL" id="RZUH01000004">
    <property type="protein sequence ID" value="KAA8828232.1"/>
    <property type="molecule type" value="Genomic_DNA"/>
</dbReference>
<dbReference type="AlphaFoldDB" id="A0A5M9ZN05"/>
<reference evidence="2 3" key="1">
    <citation type="journal article" date="2019" name="Syst. Appl. Microbiol.">
        <title>Characterization of Bifidobacterium species in feaces of the Egyptian fruit bat: Description of B. vespertilionis sp. nov. and B. rousetti sp. nov.</title>
        <authorList>
            <person name="Modesto M."/>
            <person name="Satti M."/>
            <person name="Watanabe K."/>
            <person name="Puglisi E."/>
            <person name="Morelli L."/>
            <person name="Huang C.-H."/>
            <person name="Liou J.-S."/>
            <person name="Miyashita M."/>
            <person name="Tamura T."/>
            <person name="Saito S."/>
            <person name="Mori K."/>
            <person name="Huang L."/>
            <person name="Sciavilla P."/>
            <person name="Sandri C."/>
            <person name="Spiezio C."/>
            <person name="Vitali F."/>
            <person name="Cavalieri D."/>
            <person name="Perpetuini G."/>
            <person name="Tofalo R."/>
            <person name="Bonetti A."/>
            <person name="Arita M."/>
            <person name="Mattarelli P."/>
        </authorList>
    </citation>
    <scope>NUCLEOTIDE SEQUENCE [LARGE SCALE GENOMIC DNA]</scope>
    <source>
        <strain evidence="2 3">RST17</strain>
    </source>
</reference>